<evidence type="ECO:0000256" key="11">
    <source>
        <dbReference type="PIRSR" id="PIRSR000445-3"/>
    </source>
</evidence>
<feature type="active site" description="Nucleophile" evidence="8 9">
    <location>
        <position position="45"/>
    </location>
</feature>
<dbReference type="PANTHER" id="PTHR43013">
    <property type="entry name" value="GLUTAMYL-TRNA REDUCTASE"/>
    <property type="match status" value="1"/>
</dbReference>
<dbReference type="EC" id="1.2.1.70" evidence="3 8"/>
<dbReference type="Pfam" id="PF05201">
    <property type="entry name" value="GlutR_N"/>
    <property type="match status" value="1"/>
</dbReference>
<dbReference type="AlphaFoldDB" id="A0A8A4ZEW7"/>
<evidence type="ECO:0000259" key="14">
    <source>
        <dbReference type="Pfam" id="PF01488"/>
    </source>
</evidence>
<feature type="binding site" evidence="8 10">
    <location>
        <position position="117"/>
    </location>
    <ligand>
        <name>substrate</name>
    </ligand>
</feature>
<feature type="binding site" evidence="8 10">
    <location>
        <position position="106"/>
    </location>
    <ligand>
        <name>substrate</name>
    </ligand>
</feature>
<dbReference type="InterPro" id="IPR036291">
    <property type="entry name" value="NAD(P)-bd_dom_sf"/>
</dbReference>
<dbReference type="PIRSF" id="PIRSF000445">
    <property type="entry name" value="4pyrrol_synth_GluRdtase"/>
    <property type="match status" value="1"/>
</dbReference>
<evidence type="ECO:0000256" key="10">
    <source>
        <dbReference type="PIRSR" id="PIRSR000445-2"/>
    </source>
</evidence>
<protein>
    <recommendedName>
        <fullName evidence="3 8">Glutamyl-tRNA reductase</fullName>
        <shortName evidence="8">GluTR</shortName>
        <ecNumber evidence="3 8">1.2.1.70</ecNumber>
    </recommendedName>
</protein>
<dbReference type="InterPro" id="IPR015896">
    <property type="entry name" value="4pyrrol_synth_GluRdtase_dimer"/>
</dbReference>
<dbReference type="EMBL" id="CP071868">
    <property type="protein sequence ID" value="QTE29453.1"/>
    <property type="molecule type" value="Genomic_DNA"/>
</dbReference>
<dbReference type="Gene3D" id="3.40.50.720">
    <property type="entry name" value="NAD(P)-binding Rossmann-like Domain"/>
    <property type="match status" value="1"/>
</dbReference>
<dbReference type="SUPFAM" id="SSF69742">
    <property type="entry name" value="Glutamyl tRNA-reductase catalytic, N-terminal domain"/>
    <property type="match status" value="1"/>
</dbReference>
<dbReference type="InterPro" id="IPR006151">
    <property type="entry name" value="Shikm_DH/Glu-tRNA_Rdtase"/>
</dbReference>
<evidence type="ECO:0000256" key="7">
    <source>
        <dbReference type="ARBA" id="ARBA00047464"/>
    </source>
</evidence>
<feature type="site" description="Important for activity" evidence="8 12">
    <location>
        <position position="96"/>
    </location>
</feature>
<dbReference type="PANTHER" id="PTHR43013:SF1">
    <property type="entry name" value="GLUTAMYL-TRNA REDUCTASE"/>
    <property type="match status" value="1"/>
</dbReference>
<feature type="domain" description="Quinate/shikimate 5-dehydrogenase/glutamyl-tRNA reductase" evidence="14">
    <location>
        <begin position="169"/>
        <end position="295"/>
    </location>
</feature>
<evidence type="ECO:0000313" key="16">
    <source>
        <dbReference type="EMBL" id="QTE29453.1"/>
    </source>
</evidence>
<dbReference type="Proteomes" id="UP000663937">
    <property type="component" value="Chromosome"/>
</dbReference>
<dbReference type="Pfam" id="PF01488">
    <property type="entry name" value="Shikimate_DH"/>
    <property type="match status" value="1"/>
</dbReference>
<evidence type="ECO:0000259" key="15">
    <source>
        <dbReference type="Pfam" id="PF05201"/>
    </source>
</evidence>
<comment type="function">
    <text evidence="8">Catalyzes the NADPH-dependent reduction of glutamyl-tRNA(Glu) to glutamate 1-semialdehyde (GSA).</text>
</comment>
<comment type="miscellaneous">
    <text evidence="8">During catalysis, the active site Cys acts as a nucleophile attacking the alpha-carbonyl group of tRNA-bound glutamate with the formation of a thioester intermediate between enzyme and glutamate, and the concomitant release of tRNA(Glu). The thioester intermediate is finally reduced by direct hydride transfer from NADPH, to form the product GSA.</text>
</comment>
<comment type="pathway">
    <text evidence="1 8">Porphyrin-containing compound metabolism; protoporphyrin-IX biosynthesis; 5-aminolevulinate from L-glutamyl-tRNA(Glu): step 1/2.</text>
</comment>
<feature type="domain" description="Tetrapyrrole biosynthesis glutamyl-tRNA reductase dimerisation" evidence="13">
    <location>
        <begin position="312"/>
        <end position="406"/>
    </location>
</feature>
<feature type="binding site" evidence="8 10">
    <location>
        <begin position="44"/>
        <end position="47"/>
    </location>
    <ligand>
        <name>substrate</name>
    </ligand>
</feature>
<gene>
    <name evidence="8" type="primary">hemA</name>
    <name evidence="16" type="ORF">J4E96_19715</name>
</gene>
<comment type="domain">
    <text evidence="8">Possesses an unusual extended V-shaped dimeric structure with each monomer consisting of three distinct domains arranged along a curved 'spinal' alpha-helix. The N-terminal catalytic domain specifically recognizes the glutamate moiety of the substrate. The second domain is the NADPH-binding domain, and the third C-terminal domain is responsible for dimerization.</text>
</comment>
<dbReference type="GO" id="GO:0050661">
    <property type="term" value="F:NADP binding"/>
    <property type="evidence" value="ECO:0007669"/>
    <property type="project" value="InterPro"/>
</dbReference>
<evidence type="ECO:0000256" key="5">
    <source>
        <dbReference type="ARBA" id="ARBA00023002"/>
    </source>
</evidence>
<dbReference type="InterPro" id="IPR000343">
    <property type="entry name" value="4pyrrol_synth_GluRdtase"/>
</dbReference>
<dbReference type="InterPro" id="IPR015895">
    <property type="entry name" value="4pyrrol_synth_GluRdtase_N"/>
</dbReference>
<keyword evidence="4 8" id="KW-0521">NADP</keyword>
<keyword evidence="6 8" id="KW-0627">Porphyrin biosynthesis</keyword>
<evidence type="ECO:0000256" key="3">
    <source>
        <dbReference type="ARBA" id="ARBA00012970"/>
    </source>
</evidence>
<dbReference type="KEGG" id="psic:J4E96_19715"/>
<organism evidence="16 17">
    <name type="scientific">Pengzhenrongella sicca</name>
    <dbReference type="NCBI Taxonomy" id="2819238"/>
    <lineage>
        <taxon>Bacteria</taxon>
        <taxon>Bacillati</taxon>
        <taxon>Actinomycetota</taxon>
        <taxon>Actinomycetes</taxon>
        <taxon>Micrococcales</taxon>
        <taxon>Pengzhenrongella</taxon>
    </lineage>
</organism>
<feature type="binding site" evidence="8 10">
    <location>
        <begin position="111"/>
        <end position="113"/>
    </location>
    <ligand>
        <name>substrate</name>
    </ligand>
</feature>
<dbReference type="Pfam" id="PF00745">
    <property type="entry name" value="GlutR_dimer"/>
    <property type="match status" value="1"/>
</dbReference>
<evidence type="ECO:0000313" key="17">
    <source>
        <dbReference type="Proteomes" id="UP000663937"/>
    </source>
</evidence>
<evidence type="ECO:0000256" key="12">
    <source>
        <dbReference type="PIRSR" id="PIRSR000445-4"/>
    </source>
</evidence>
<evidence type="ECO:0000256" key="9">
    <source>
        <dbReference type="PIRSR" id="PIRSR000445-1"/>
    </source>
</evidence>
<dbReference type="UniPathway" id="UPA00251">
    <property type="reaction ID" value="UER00316"/>
</dbReference>
<evidence type="ECO:0000256" key="6">
    <source>
        <dbReference type="ARBA" id="ARBA00023244"/>
    </source>
</evidence>
<evidence type="ECO:0000256" key="1">
    <source>
        <dbReference type="ARBA" id="ARBA00005059"/>
    </source>
</evidence>
<keyword evidence="17" id="KW-1185">Reference proteome</keyword>
<feature type="binding site" evidence="8 11">
    <location>
        <begin position="186"/>
        <end position="191"/>
    </location>
    <ligand>
        <name>NADP(+)</name>
        <dbReference type="ChEBI" id="CHEBI:58349"/>
    </ligand>
</feature>
<comment type="catalytic activity">
    <reaction evidence="7 8">
        <text>(S)-4-amino-5-oxopentanoate + tRNA(Glu) + NADP(+) = L-glutamyl-tRNA(Glu) + NADPH + H(+)</text>
        <dbReference type="Rhea" id="RHEA:12344"/>
        <dbReference type="Rhea" id="RHEA-COMP:9663"/>
        <dbReference type="Rhea" id="RHEA-COMP:9680"/>
        <dbReference type="ChEBI" id="CHEBI:15378"/>
        <dbReference type="ChEBI" id="CHEBI:57501"/>
        <dbReference type="ChEBI" id="CHEBI:57783"/>
        <dbReference type="ChEBI" id="CHEBI:58349"/>
        <dbReference type="ChEBI" id="CHEBI:78442"/>
        <dbReference type="ChEBI" id="CHEBI:78520"/>
        <dbReference type="EC" id="1.2.1.70"/>
    </reaction>
</comment>
<evidence type="ECO:0000256" key="4">
    <source>
        <dbReference type="ARBA" id="ARBA00022857"/>
    </source>
</evidence>
<comment type="subunit">
    <text evidence="8">Homodimer.</text>
</comment>
<dbReference type="HAMAP" id="MF_00087">
    <property type="entry name" value="Glu_tRNA_reductase"/>
    <property type="match status" value="1"/>
</dbReference>
<sequence>MSLIASHRDLDLDVLERLSADAHSVGRAVAADGAAQTGAVVLATCNRFEIYLEVAPGQEAAAATAATAVVAAATGLRAADVSAHLRVLSGDEVPAHLFAVAAGLDSMVVGEREISGQVRRALTAARADGTTSSGLERLFQSASRASRDVGTRTGLGAAGRSVVGVALDLAEPDLPPWAQTRVVLVGTGSYAGASLAALRRRGCRGIRVYSPSGRAAVFAQARDAVAVAEGGLADAVATADLVVACSGAAGGVLDAETVAHARAATGHPRVVVDLALRHDVEPTVGDLPGVRLIDLATVREQAPPEHSEPVEQARALIRAASSEFESARGARERDALIAIERRRVLGPLEAESARIRATARPEDAADRAVRTLRRRTRTQLHAPTVRARAAARAGDGQAFAAALAELASIPSPPVPPTA</sequence>
<dbReference type="GO" id="GO:0008883">
    <property type="term" value="F:glutamyl-tRNA reductase activity"/>
    <property type="evidence" value="ECO:0007669"/>
    <property type="project" value="UniProtKB-UniRule"/>
</dbReference>
<dbReference type="InterPro" id="IPR036343">
    <property type="entry name" value="GluRdtase_N_sf"/>
</dbReference>
<dbReference type="GO" id="GO:0019353">
    <property type="term" value="P:protoporphyrinogen IX biosynthetic process from glutamate"/>
    <property type="evidence" value="ECO:0007669"/>
    <property type="project" value="TreeGrafter"/>
</dbReference>
<proteinExistence type="inferred from homology"/>
<accession>A0A8A4ZEW7</accession>
<dbReference type="RefSeq" id="WP_227423737.1">
    <property type="nucleotide sequence ID" value="NZ_CP071868.1"/>
</dbReference>
<dbReference type="SUPFAM" id="SSF51735">
    <property type="entry name" value="NAD(P)-binding Rossmann-fold domains"/>
    <property type="match status" value="1"/>
</dbReference>
<dbReference type="Gene3D" id="3.30.460.30">
    <property type="entry name" value="Glutamyl-tRNA reductase, N-terminal domain"/>
    <property type="match status" value="1"/>
</dbReference>
<dbReference type="NCBIfam" id="NF000750">
    <property type="entry name" value="PRK00045.3-4"/>
    <property type="match status" value="1"/>
</dbReference>
<keyword evidence="5 8" id="KW-0560">Oxidoreductase</keyword>
<evidence type="ECO:0000256" key="2">
    <source>
        <dbReference type="ARBA" id="ARBA00005916"/>
    </source>
</evidence>
<name>A0A8A4ZEW7_9MICO</name>
<reference evidence="16" key="1">
    <citation type="submission" date="2021-03" db="EMBL/GenBank/DDBJ databases">
        <title>Pengzhenrongella sicca gen. nov., sp. nov., a new member of suborder Micrococcineae isolated from High-Arctic tundra soil.</title>
        <authorList>
            <person name="Peng F."/>
        </authorList>
    </citation>
    <scope>NUCLEOTIDE SEQUENCE</scope>
    <source>
        <strain evidence="16">LRZ-2</strain>
    </source>
</reference>
<evidence type="ECO:0000256" key="8">
    <source>
        <dbReference type="HAMAP-Rule" id="MF_00087"/>
    </source>
</evidence>
<feature type="domain" description="Glutamyl-tRNA reductase N-terminal" evidence="15">
    <location>
        <begin position="5"/>
        <end position="153"/>
    </location>
</feature>
<evidence type="ECO:0000259" key="13">
    <source>
        <dbReference type="Pfam" id="PF00745"/>
    </source>
</evidence>
<comment type="similarity">
    <text evidence="2 8">Belongs to the glutamyl-tRNA reductase family.</text>
</comment>